<keyword evidence="2" id="KW-0238">DNA-binding</keyword>
<dbReference type="Gene3D" id="1.10.10.60">
    <property type="entry name" value="Homeodomain-like"/>
    <property type="match status" value="2"/>
</dbReference>
<dbReference type="SUPFAM" id="SSF46689">
    <property type="entry name" value="Homeodomain-like"/>
    <property type="match status" value="2"/>
</dbReference>
<dbReference type="GO" id="GO:0000981">
    <property type="term" value="F:DNA-binding transcription factor activity, RNA polymerase II-specific"/>
    <property type="evidence" value="ECO:0007669"/>
    <property type="project" value="TreeGrafter"/>
</dbReference>
<dbReference type="Proteomes" id="UP000261620">
    <property type="component" value="Unplaced"/>
</dbReference>
<feature type="domain" description="Myb-like" evidence="6">
    <location>
        <begin position="115"/>
        <end position="165"/>
    </location>
</feature>
<dbReference type="GO" id="GO:0005634">
    <property type="term" value="C:nucleus"/>
    <property type="evidence" value="ECO:0007669"/>
    <property type="project" value="TreeGrafter"/>
</dbReference>
<keyword evidence="9" id="KW-1185">Reference proteome</keyword>
<dbReference type="SMART" id="SM00717">
    <property type="entry name" value="SANT"/>
    <property type="match status" value="3"/>
</dbReference>
<evidence type="ECO:0000259" key="7">
    <source>
        <dbReference type="PROSITE" id="PS51294"/>
    </source>
</evidence>
<feature type="domain" description="Myb-like" evidence="6">
    <location>
        <begin position="63"/>
        <end position="114"/>
    </location>
</feature>
<sequence>MTRRPRNSVYSSEEDEEETEMYEHDYDGSLAKAGKRHLGKTRWTREENRTDVQCQHRWQKVLNPELIKGPWTKEEDQRVIELVQKYGAKRWSVIAKHLKGRIGKQCRERWHNHLNPEVKKTSWTEEEDRIIYQAHEKLGNRWAEIAKLLPGRTDNAIKNHWNSTMRRKVEQEGYLQGTSKNNSSFSMGHSYIKTNSTIMGFPHHSPSHAQLAPLSPLNYACITDTHRVPFPMALHLNILNIPQHGTAAIQRHYSEEDPEKEQRVKEIELLLMSTEDELRGQPSLPVSRGWE</sequence>
<evidence type="ECO:0000256" key="2">
    <source>
        <dbReference type="ARBA" id="ARBA00023125"/>
    </source>
</evidence>
<dbReference type="PANTHER" id="PTHR45614">
    <property type="entry name" value="MYB PROTEIN-RELATED"/>
    <property type="match status" value="1"/>
</dbReference>
<feature type="domain" description="HTH myb-type" evidence="7">
    <location>
        <begin position="119"/>
        <end position="169"/>
    </location>
</feature>
<dbReference type="InterPro" id="IPR050560">
    <property type="entry name" value="MYB_TF"/>
</dbReference>
<comment type="function">
    <text evidence="3">Transcriptional activator; DNA-binding protein that specifically recognize the sequence 5'-YAAC[GT]G-3'. Plays an important role in the control of proliferation and differentiation of hematopoietic progenitor cells.</text>
</comment>
<dbReference type="Pfam" id="PF00249">
    <property type="entry name" value="Myb_DNA-binding"/>
    <property type="match status" value="2"/>
</dbReference>
<dbReference type="PROSITE" id="PS50090">
    <property type="entry name" value="MYB_LIKE"/>
    <property type="match status" value="2"/>
</dbReference>
<dbReference type="PANTHER" id="PTHR45614:SF5">
    <property type="entry name" value="TRANSCRIPTIONAL ACTIVATOR MYB"/>
    <property type="match status" value="1"/>
</dbReference>
<evidence type="ECO:0000256" key="5">
    <source>
        <dbReference type="SAM" id="MobiDB-lite"/>
    </source>
</evidence>
<evidence type="ECO:0000259" key="6">
    <source>
        <dbReference type="PROSITE" id="PS50090"/>
    </source>
</evidence>
<evidence type="ECO:0000313" key="9">
    <source>
        <dbReference type="Proteomes" id="UP000261620"/>
    </source>
</evidence>
<evidence type="ECO:0000256" key="1">
    <source>
        <dbReference type="ARBA" id="ARBA00022737"/>
    </source>
</evidence>
<protein>
    <recommendedName>
        <fullName evidence="4">Transcriptional activator Myb</fullName>
    </recommendedName>
</protein>
<dbReference type="InterPro" id="IPR001005">
    <property type="entry name" value="SANT/Myb"/>
</dbReference>
<dbReference type="FunFam" id="1.10.10.60:FF:000042">
    <property type="entry name" value="Transcriptional activator Myb isoform A"/>
    <property type="match status" value="1"/>
</dbReference>
<dbReference type="GO" id="GO:0000978">
    <property type="term" value="F:RNA polymerase II cis-regulatory region sequence-specific DNA binding"/>
    <property type="evidence" value="ECO:0007669"/>
    <property type="project" value="TreeGrafter"/>
</dbReference>
<dbReference type="PROSITE" id="PS51294">
    <property type="entry name" value="HTH_MYB"/>
    <property type="match status" value="2"/>
</dbReference>
<dbReference type="FunFam" id="1.10.10.60:FF:000010">
    <property type="entry name" value="Transcriptional activator Myb isoform A"/>
    <property type="match status" value="1"/>
</dbReference>
<dbReference type="Ensembl" id="ENSMMOT00000020735.1">
    <property type="protein sequence ID" value="ENSMMOP00000020399.1"/>
    <property type="gene ID" value="ENSMMOG00000015468.1"/>
</dbReference>
<reference evidence="8" key="1">
    <citation type="submission" date="2025-08" db="UniProtKB">
        <authorList>
            <consortium name="Ensembl"/>
        </authorList>
    </citation>
    <scope>IDENTIFICATION</scope>
</reference>
<evidence type="ECO:0000256" key="4">
    <source>
        <dbReference type="ARBA" id="ARBA00093793"/>
    </source>
</evidence>
<dbReference type="InterPro" id="IPR009057">
    <property type="entry name" value="Homeodomain-like_sf"/>
</dbReference>
<evidence type="ECO:0000256" key="3">
    <source>
        <dbReference type="ARBA" id="ARBA00093768"/>
    </source>
</evidence>
<feature type="region of interest" description="Disordered" evidence="5">
    <location>
        <begin position="1"/>
        <end position="22"/>
    </location>
</feature>
<dbReference type="AlphaFoldDB" id="A0A3Q3X547"/>
<name>A0A3Q3X547_MOLML</name>
<dbReference type="Pfam" id="PF07988">
    <property type="entry name" value="LMSTEN"/>
    <property type="match status" value="1"/>
</dbReference>
<feature type="domain" description="HTH myb-type" evidence="7">
    <location>
        <begin position="63"/>
        <end position="118"/>
    </location>
</feature>
<evidence type="ECO:0000313" key="8">
    <source>
        <dbReference type="Ensembl" id="ENSMMOP00000020399.1"/>
    </source>
</evidence>
<organism evidence="8 9">
    <name type="scientific">Mola mola</name>
    <name type="common">Ocean sunfish</name>
    <name type="synonym">Tetraodon mola</name>
    <dbReference type="NCBI Taxonomy" id="94237"/>
    <lineage>
        <taxon>Eukaryota</taxon>
        <taxon>Metazoa</taxon>
        <taxon>Chordata</taxon>
        <taxon>Craniata</taxon>
        <taxon>Vertebrata</taxon>
        <taxon>Euteleostomi</taxon>
        <taxon>Actinopterygii</taxon>
        <taxon>Neopterygii</taxon>
        <taxon>Teleostei</taxon>
        <taxon>Neoteleostei</taxon>
        <taxon>Acanthomorphata</taxon>
        <taxon>Eupercaria</taxon>
        <taxon>Tetraodontiformes</taxon>
        <taxon>Molidae</taxon>
        <taxon>Mola</taxon>
    </lineage>
</organism>
<proteinExistence type="predicted"/>
<dbReference type="CDD" id="cd00167">
    <property type="entry name" value="SANT"/>
    <property type="match status" value="2"/>
</dbReference>
<dbReference type="InterPro" id="IPR012642">
    <property type="entry name" value="Tscrpt_reg_Wos2-domain"/>
</dbReference>
<keyword evidence="1" id="KW-0677">Repeat</keyword>
<dbReference type="InterPro" id="IPR017930">
    <property type="entry name" value="Myb_dom"/>
</dbReference>
<accession>A0A3Q3X547</accession>
<reference evidence="8" key="2">
    <citation type="submission" date="2025-09" db="UniProtKB">
        <authorList>
            <consortium name="Ensembl"/>
        </authorList>
    </citation>
    <scope>IDENTIFICATION</scope>
</reference>